<keyword evidence="1" id="KW-0812">Transmembrane</keyword>
<dbReference type="Proteomes" id="UP000606008">
    <property type="component" value="Unassembled WGS sequence"/>
</dbReference>
<protein>
    <submittedName>
        <fullName evidence="2">Uncharacterized protein</fullName>
    </submittedName>
</protein>
<keyword evidence="1" id="KW-0472">Membrane</keyword>
<evidence type="ECO:0000256" key="1">
    <source>
        <dbReference type="SAM" id="Phobius"/>
    </source>
</evidence>
<feature type="transmembrane region" description="Helical" evidence="1">
    <location>
        <begin position="99"/>
        <end position="117"/>
    </location>
</feature>
<sequence>MKLEQHFRPPIYKFVVYESVEIIQQRLQLAFDRTFGQIMFDVRFNIDGHFTNPEKTTFEIRPAGGVNTQGMSYRFTGNIVLLDELTTAVTLTSTYRFNISFWLFPLLMAVLLCYSIIVTSKPIQTETILLLAGLLIVLYISFKWKPTHSVSLVEDLQKVLKGEPEG</sequence>
<feature type="transmembrane region" description="Helical" evidence="1">
    <location>
        <begin position="123"/>
        <end position="142"/>
    </location>
</feature>
<keyword evidence="1" id="KW-1133">Transmembrane helix</keyword>
<accession>A0ABX0QEP6</accession>
<reference evidence="2" key="1">
    <citation type="submission" date="2024-05" db="EMBL/GenBank/DDBJ databases">
        <authorList>
            <person name="Jung D.-H."/>
        </authorList>
    </citation>
    <scope>NUCLEOTIDE SEQUENCE</scope>
    <source>
        <strain evidence="2">JA-25</strain>
    </source>
</reference>
<organism evidence="2 3">
    <name type="scientific">Fibrivirga algicola</name>
    <dbReference type="NCBI Taxonomy" id="2950420"/>
    <lineage>
        <taxon>Bacteria</taxon>
        <taxon>Pseudomonadati</taxon>
        <taxon>Bacteroidota</taxon>
        <taxon>Cytophagia</taxon>
        <taxon>Cytophagales</taxon>
        <taxon>Spirosomataceae</taxon>
        <taxon>Fibrivirga</taxon>
    </lineage>
</organism>
<keyword evidence="3" id="KW-1185">Reference proteome</keyword>
<comment type="caution">
    <text evidence="2">The sequence shown here is derived from an EMBL/GenBank/DDBJ whole genome shotgun (WGS) entry which is preliminary data.</text>
</comment>
<evidence type="ECO:0000313" key="3">
    <source>
        <dbReference type="Proteomes" id="UP000606008"/>
    </source>
</evidence>
<gene>
    <name evidence="2" type="ORF">F7231_05300</name>
</gene>
<dbReference type="EMBL" id="WAEL01000001">
    <property type="protein sequence ID" value="NID09577.1"/>
    <property type="molecule type" value="Genomic_DNA"/>
</dbReference>
<dbReference type="RefSeq" id="WP_166691154.1">
    <property type="nucleotide sequence ID" value="NZ_WAEL01000001.1"/>
</dbReference>
<evidence type="ECO:0000313" key="2">
    <source>
        <dbReference type="EMBL" id="NID09577.1"/>
    </source>
</evidence>
<name>A0ABX0QEP6_9BACT</name>
<proteinExistence type="predicted"/>